<accession>A0A6J1WFY3</accession>
<keyword evidence="3" id="KW-0240">DNA-directed RNA polymerase</keyword>
<dbReference type="PANTHER" id="PTHR14440">
    <property type="entry name" value="DNA-DIRECTED RNA POLYMERASE I SUBUNIT RPA49"/>
    <property type="match status" value="1"/>
</dbReference>
<dbReference type="AlphaFoldDB" id="A0A6J1WFY3"/>
<evidence type="ECO:0000256" key="4">
    <source>
        <dbReference type="ARBA" id="ARBA00023163"/>
    </source>
</evidence>
<dbReference type="InParanoid" id="A0A6J1WFY3"/>
<dbReference type="GO" id="GO:0003677">
    <property type="term" value="F:DNA binding"/>
    <property type="evidence" value="ECO:0007669"/>
    <property type="project" value="InterPro"/>
</dbReference>
<proteinExistence type="inferred from homology"/>
<dbReference type="RefSeq" id="XP_026752416.2">
    <property type="nucleotide sequence ID" value="XM_026896615.3"/>
</dbReference>
<dbReference type="GO" id="GO:0005730">
    <property type="term" value="C:nucleolus"/>
    <property type="evidence" value="ECO:0007669"/>
    <property type="project" value="UniProtKB-SubCell"/>
</dbReference>
<dbReference type="Proteomes" id="UP001652740">
    <property type="component" value="Unplaced"/>
</dbReference>
<evidence type="ECO:0000313" key="7">
    <source>
        <dbReference type="RefSeq" id="XP_026752416.2"/>
    </source>
</evidence>
<gene>
    <name evidence="7" type="primary">LOC113512696</name>
</gene>
<evidence type="ECO:0000313" key="6">
    <source>
        <dbReference type="Proteomes" id="UP001652740"/>
    </source>
</evidence>
<dbReference type="Pfam" id="PF06870">
    <property type="entry name" value="RNA_pol_I_A49"/>
    <property type="match status" value="1"/>
</dbReference>
<dbReference type="GO" id="GO:0006351">
    <property type="term" value="P:DNA-templated transcription"/>
    <property type="evidence" value="ECO:0007669"/>
    <property type="project" value="InterPro"/>
</dbReference>
<comment type="similarity">
    <text evidence="2">Belongs to the eukaryotic RPA49/POLR1E RNA polymerase subunit family.</text>
</comment>
<reference evidence="7" key="1">
    <citation type="submission" date="2025-08" db="UniProtKB">
        <authorList>
            <consortium name="RefSeq"/>
        </authorList>
    </citation>
    <scope>IDENTIFICATION</scope>
    <source>
        <tissue evidence="7">Whole larvae</tissue>
    </source>
</reference>
<dbReference type="KEGG" id="gmw:113512696"/>
<keyword evidence="4" id="KW-0804">Transcription</keyword>
<comment type="subcellular location">
    <subcellularLocation>
        <location evidence="1">Nucleus</location>
        <location evidence="1">Nucleolus</location>
    </subcellularLocation>
</comment>
<keyword evidence="5" id="KW-0539">Nucleus</keyword>
<dbReference type="InterPro" id="IPR009668">
    <property type="entry name" value="RNA_pol-assoc_fac_A49-like"/>
</dbReference>
<evidence type="ECO:0000256" key="2">
    <source>
        <dbReference type="ARBA" id="ARBA00009430"/>
    </source>
</evidence>
<evidence type="ECO:0000256" key="1">
    <source>
        <dbReference type="ARBA" id="ARBA00004604"/>
    </source>
</evidence>
<dbReference type="GeneID" id="113512696"/>
<keyword evidence="6" id="KW-1185">Reference proteome</keyword>
<protein>
    <submittedName>
        <fullName evidence="7">Uncharacterized protein LOC113512696</fullName>
    </submittedName>
</protein>
<name>A0A6J1WFY3_GALME</name>
<sequence length="361" mass="41291">MSVLHIDEVCPKGSSYPLIVNFQNGYTANEFNPNEFSLFEDTKTKEKTVATTISNLVYAGKEQKEESGKTWIIARNKKTGKVRLIEVGTAEMKPVPKNDLDETTVVDTSRLELSRKFGSKKQKRVMEQREKLKIDTETVSDQMHNVTVNITEDQVDISQYLKTESDDLYIPPIDRAAKKVDDVYHKHKILSSDQYDKILSEIKDKDYTSELLPWINNLTALKSNTENEYTVLALYASCLVKLYFTMTKEITKKNYTVCQNSAMLNNIILVNFTTFSNNRRSRSIQLKDKAMCHAMVFVLILNNFKYDAEELSANFKISLKTLGNKIRVIGASMVTNDNKKVVQLKLPLSTSSFIRRKSAKF</sequence>
<dbReference type="FunCoup" id="A0A6J1WFY3">
    <property type="interactions" value="540"/>
</dbReference>
<organism evidence="6 7">
    <name type="scientific">Galleria mellonella</name>
    <name type="common">Greater wax moth</name>
    <dbReference type="NCBI Taxonomy" id="7137"/>
    <lineage>
        <taxon>Eukaryota</taxon>
        <taxon>Metazoa</taxon>
        <taxon>Ecdysozoa</taxon>
        <taxon>Arthropoda</taxon>
        <taxon>Hexapoda</taxon>
        <taxon>Insecta</taxon>
        <taxon>Pterygota</taxon>
        <taxon>Neoptera</taxon>
        <taxon>Endopterygota</taxon>
        <taxon>Lepidoptera</taxon>
        <taxon>Glossata</taxon>
        <taxon>Ditrysia</taxon>
        <taxon>Pyraloidea</taxon>
        <taxon>Pyralidae</taxon>
        <taxon>Galleriinae</taxon>
        <taxon>Galleria</taxon>
    </lineage>
</organism>
<evidence type="ECO:0000256" key="3">
    <source>
        <dbReference type="ARBA" id="ARBA00022478"/>
    </source>
</evidence>
<evidence type="ECO:0000256" key="5">
    <source>
        <dbReference type="ARBA" id="ARBA00023242"/>
    </source>
</evidence>
<dbReference type="GO" id="GO:0000428">
    <property type="term" value="C:DNA-directed RNA polymerase complex"/>
    <property type="evidence" value="ECO:0007669"/>
    <property type="project" value="UniProtKB-KW"/>
</dbReference>